<evidence type="ECO:0000256" key="3">
    <source>
        <dbReference type="ARBA" id="ARBA00022679"/>
    </source>
</evidence>
<dbReference type="SUPFAM" id="SSF48576">
    <property type="entry name" value="Terpenoid synthases"/>
    <property type="match status" value="1"/>
</dbReference>
<dbReference type="EMBL" id="MAEI02000001">
    <property type="protein sequence ID" value="MEO1781581.1"/>
    <property type="molecule type" value="Genomic_DNA"/>
</dbReference>
<keyword evidence="5" id="KW-0460">Magnesium</keyword>
<keyword evidence="4" id="KW-0479">Metal-binding</keyword>
<evidence type="ECO:0000313" key="8">
    <source>
        <dbReference type="EMBL" id="MEO1781581.1"/>
    </source>
</evidence>
<keyword evidence="3 7" id="KW-0808">Transferase</keyword>
<comment type="cofactor">
    <cofactor evidence="1">
        <name>Mg(2+)</name>
        <dbReference type="ChEBI" id="CHEBI:18420"/>
    </cofactor>
</comment>
<name>A0ABV0F4M2_9ENTE</name>
<proteinExistence type="inferred from homology"/>
<dbReference type="InterPro" id="IPR000092">
    <property type="entry name" value="Polyprenyl_synt"/>
</dbReference>
<evidence type="ECO:0000256" key="2">
    <source>
        <dbReference type="ARBA" id="ARBA00006706"/>
    </source>
</evidence>
<dbReference type="InterPro" id="IPR053378">
    <property type="entry name" value="Prenyl_diphosphate_synthase"/>
</dbReference>
<gene>
    <name evidence="8" type="ORF">BAU18_001168</name>
</gene>
<sequence>MTLAEFQQTQLPLVEAELTDFLKQHTTDPRLAESMLYSVAAGGKRIRPLILLAVVASFRKELTTGVYQCGAALEMVHTYSLIHDDLPAMDDDALRRGKPTNHVVYGEALAILAGDGLLTAAFQLLSQAQLANDEKLLLLQLLAEKAGSQGMVAGQAADIQGEHRQLTLEELEGIHRRKTGDLLLYAFVAGGILAHQPEAVLQQLQQLALHVGLAFQIRDDLLDITATAEEVGKNTHKDQLAGKNTYPSLLGFVEAQQALVAELDAAEQLLLVMGQQLVFEPALLQEILLKLRM</sequence>
<evidence type="ECO:0000256" key="5">
    <source>
        <dbReference type="ARBA" id="ARBA00022842"/>
    </source>
</evidence>
<dbReference type="PANTHER" id="PTHR43281:SF1">
    <property type="entry name" value="FARNESYL DIPHOSPHATE SYNTHASE"/>
    <property type="match status" value="1"/>
</dbReference>
<dbReference type="SFLD" id="SFLDG01017">
    <property type="entry name" value="Polyprenyl_Transferase_Like"/>
    <property type="match status" value="1"/>
</dbReference>
<dbReference type="PANTHER" id="PTHR43281">
    <property type="entry name" value="FARNESYL DIPHOSPHATE SYNTHASE"/>
    <property type="match status" value="1"/>
</dbReference>
<dbReference type="PROSITE" id="PS00723">
    <property type="entry name" value="POLYPRENYL_SYNTHASE_1"/>
    <property type="match status" value="1"/>
</dbReference>
<keyword evidence="9" id="KW-1185">Reference proteome</keyword>
<reference evidence="8" key="2">
    <citation type="submission" date="2024-02" db="EMBL/GenBank/DDBJ databases">
        <title>The Genome Sequence of Enterococcus diestrammenae JM9A.</title>
        <authorList>
            <person name="Earl A."/>
            <person name="Manson A."/>
            <person name="Gilmore M."/>
            <person name="Sanders J."/>
            <person name="Shea T."/>
            <person name="Howe W."/>
            <person name="Livny J."/>
            <person name="Cuomo C."/>
            <person name="Neafsey D."/>
            <person name="Birren B."/>
        </authorList>
    </citation>
    <scope>NUCLEOTIDE SEQUENCE</scope>
    <source>
        <strain evidence="8">JM9A</strain>
    </source>
</reference>
<dbReference type="Gene3D" id="1.10.600.10">
    <property type="entry name" value="Farnesyl Diphosphate Synthase"/>
    <property type="match status" value="1"/>
</dbReference>
<accession>A0ABV0F4M2</accession>
<organism evidence="8 9">
    <name type="scientific">Enterococcus diestrammenae</name>
    <dbReference type="NCBI Taxonomy" id="1155073"/>
    <lineage>
        <taxon>Bacteria</taxon>
        <taxon>Bacillati</taxon>
        <taxon>Bacillota</taxon>
        <taxon>Bacilli</taxon>
        <taxon>Lactobacillales</taxon>
        <taxon>Enterococcaceae</taxon>
        <taxon>Enterococcus</taxon>
    </lineage>
</organism>
<dbReference type="CDD" id="cd00685">
    <property type="entry name" value="Trans_IPPS_HT"/>
    <property type="match status" value="1"/>
</dbReference>
<evidence type="ECO:0000256" key="7">
    <source>
        <dbReference type="RuleBase" id="RU004466"/>
    </source>
</evidence>
<evidence type="ECO:0000256" key="1">
    <source>
        <dbReference type="ARBA" id="ARBA00001946"/>
    </source>
</evidence>
<keyword evidence="6" id="KW-0414">Isoprene biosynthesis</keyword>
<dbReference type="Proteomes" id="UP001429357">
    <property type="component" value="Unassembled WGS sequence"/>
</dbReference>
<evidence type="ECO:0000313" key="9">
    <source>
        <dbReference type="Proteomes" id="UP001429357"/>
    </source>
</evidence>
<comment type="similarity">
    <text evidence="2 7">Belongs to the FPP/GGPP synthase family.</text>
</comment>
<dbReference type="InterPro" id="IPR008949">
    <property type="entry name" value="Isoprenoid_synthase_dom_sf"/>
</dbReference>
<evidence type="ECO:0000256" key="6">
    <source>
        <dbReference type="ARBA" id="ARBA00023229"/>
    </source>
</evidence>
<dbReference type="NCBIfam" id="NF045485">
    <property type="entry name" value="FPPsyn"/>
    <property type="match status" value="1"/>
</dbReference>
<comment type="caution">
    <text evidence="8">The sequence shown here is derived from an EMBL/GenBank/DDBJ whole genome shotgun (WGS) entry which is preliminary data.</text>
</comment>
<dbReference type="SFLD" id="SFLDS00005">
    <property type="entry name" value="Isoprenoid_Synthase_Type_I"/>
    <property type="match status" value="1"/>
</dbReference>
<dbReference type="PROSITE" id="PS00444">
    <property type="entry name" value="POLYPRENYL_SYNTHASE_2"/>
    <property type="match status" value="1"/>
</dbReference>
<dbReference type="InterPro" id="IPR033749">
    <property type="entry name" value="Polyprenyl_synt_CS"/>
</dbReference>
<dbReference type="Pfam" id="PF00348">
    <property type="entry name" value="polyprenyl_synt"/>
    <property type="match status" value="1"/>
</dbReference>
<reference evidence="8" key="1">
    <citation type="submission" date="2016-06" db="EMBL/GenBank/DDBJ databases">
        <authorList>
            <person name="Van Tyne D."/>
        </authorList>
    </citation>
    <scope>NUCLEOTIDE SEQUENCE</scope>
    <source>
        <strain evidence="8">JM9A</strain>
    </source>
</reference>
<evidence type="ECO:0000256" key="4">
    <source>
        <dbReference type="ARBA" id="ARBA00022723"/>
    </source>
</evidence>
<protein>
    <submittedName>
        <fullName evidence="8">Geranylgeranyl diphosphate synthase, type II</fullName>
    </submittedName>
</protein>